<comment type="pathway">
    <text evidence="6">Cell wall biogenesis; teichoic acid biosynthesis.</text>
</comment>
<comment type="catalytic activity">
    <reaction evidence="6">
        <text>UDP-N-acetyl-alpha-D-mannosamine + N-acetyl-alpha-D-glucosaminyl-di-trans,octa-cis-undecaprenyl diphosphate = N-acetyl-beta-D-mannosaminyl-(1-&gt;4)-N-acetyl-alpha-D-glucosaminyl di-trans,octa-cis-undecaprenyl diphosphate + UDP + H(+)</text>
        <dbReference type="Rhea" id="RHEA:16053"/>
        <dbReference type="ChEBI" id="CHEBI:15378"/>
        <dbReference type="ChEBI" id="CHEBI:58223"/>
        <dbReference type="ChEBI" id="CHEBI:62959"/>
        <dbReference type="ChEBI" id="CHEBI:68623"/>
        <dbReference type="ChEBI" id="CHEBI:132210"/>
        <dbReference type="EC" id="2.4.1.187"/>
    </reaction>
</comment>
<dbReference type="RefSeq" id="WP_119484792.1">
    <property type="nucleotide sequence ID" value="NZ_QYJN01000002.1"/>
</dbReference>
<evidence type="ECO:0000256" key="4">
    <source>
        <dbReference type="ARBA" id="ARBA00022944"/>
    </source>
</evidence>
<accession>A0A3A0W4B4</accession>
<evidence type="ECO:0000256" key="2">
    <source>
        <dbReference type="ARBA" id="ARBA00022676"/>
    </source>
</evidence>
<evidence type="ECO:0000256" key="1">
    <source>
        <dbReference type="ARBA" id="ARBA00004837"/>
    </source>
</evidence>
<keyword evidence="3 6" id="KW-0808">Transferase</keyword>
<dbReference type="EMBL" id="QYJN01000002">
    <property type="protein sequence ID" value="RIP36021.1"/>
    <property type="molecule type" value="Genomic_DNA"/>
</dbReference>
<protein>
    <recommendedName>
        <fullName evidence="6">N-acetylglucosaminyldiphosphoundecaprenol N-acetyl-beta-D-mannosaminyltransferase</fullName>
        <ecNumber evidence="6">2.4.1.187</ecNumber>
    </recommendedName>
    <alternativeName>
        <fullName evidence="6">N-acetylmannosaminyltransferase</fullName>
    </alternativeName>
    <alternativeName>
        <fullName evidence="6">UDP-N-acetylmannosamine transferase</fullName>
    </alternativeName>
    <alternativeName>
        <fullName evidence="6">UDP-N-acetylmannosamine:N-acetylglucosaminyl pyrophosphorylundecaprenol N-acetylmannosaminyltransferase</fullName>
    </alternativeName>
</protein>
<organism evidence="7 8">
    <name type="scientific">Staphylococcus gallinarum</name>
    <dbReference type="NCBI Taxonomy" id="1293"/>
    <lineage>
        <taxon>Bacteria</taxon>
        <taxon>Bacillati</taxon>
        <taxon>Bacillota</taxon>
        <taxon>Bacilli</taxon>
        <taxon>Bacillales</taxon>
        <taxon>Staphylococcaceae</taxon>
        <taxon>Staphylococcus</taxon>
    </lineage>
</organism>
<keyword evidence="4 6" id="KW-0777">Teichoic acid biosynthesis</keyword>
<evidence type="ECO:0000313" key="8">
    <source>
        <dbReference type="Proteomes" id="UP000265541"/>
    </source>
</evidence>
<dbReference type="NCBIfam" id="TIGR00696">
    <property type="entry name" value="wecG_tagA_cpsF"/>
    <property type="match status" value="1"/>
</dbReference>
<dbReference type="Proteomes" id="UP000265541">
    <property type="component" value="Unassembled WGS sequence"/>
</dbReference>
<proteinExistence type="inferred from homology"/>
<dbReference type="UniPathway" id="UPA00790"/>
<comment type="function">
    <text evidence="6">Catalyzes the conversion of GlcNAc-PP-undecaprenol into ManNAc-GlcNAc-PP-undecaprenol, the first committed lipid intermediate in the de novo synthesis of teichoic acid.</text>
</comment>
<dbReference type="PANTHER" id="PTHR34136:SF1">
    <property type="entry name" value="UDP-N-ACETYL-D-MANNOSAMINURONIC ACID TRANSFERASE"/>
    <property type="match status" value="1"/>
</dbReference>
<comment type="pathway">
    <text evidence="1">Cell wall biogenesis; poly(ribitol phosphate) teichoic acid biosynthesis.</text>
</comment>
<dbReference type="InterPro" id="IPR004629">
    <property type="entry name" value="WecG_TagA_CpsF"/>
</dbReference>
<dbReference type="CDD" id="cd06533">
    <property type="entry name" value="Glyco_transf_WecG_TagA"/>
    <property type="match status" value="1"/>
</dbReference>
<dbReference type="AlphaFoldDB" id="A0A3A0W4B4"/>
<sequence>MNESKQSQRVNVLSVFFDNVTLADMRQNIIRFFDKQTQDNLFIVTANPEIVDYAQGNTAYRALINSADYVVADGTGVVMASKLLQTPLKERVPGIELMETCLDIANEQQQKVFLLGAEDKIVKAAYVRLKAQFPNVKFDFHHGFFELSDDKVVKQIKDFNPDYIFVGMGYPRQETWIEQQSDQFEQTLLMGVGGSIEVFSGSKKRAPKLFRKLNLEWVYRVIIDWKRIGRTVAIPKFVMSVIKMKIKHRNK</sequence>
<evidence type="ECO:0000256" key="5">
    <source>
        <dbReference type="ARBA" id="ARBA00023316"/>
    </source>
</evidence>
<dbReference type="InterPro" id="IPR034714">
    <property type="entry name" value="TagA_TarA"/>
</dbReference>
<dbReference type="NCBIfam" id="NF041710">
    <property type="entry name" value="UDPacetylman_taseTarA"/>
    <property type="match status" value="1"/>
</dbReference>
<comment type="similarity">
    <text evidence="6">Belongs to the glycosyltransferase 26 family. TagA/TarA subfamily.</text>
</comment>
<keyword evidence="2 6" id="KW-0328">Glycosyltransferase</keyword>
<evidence type="ECO:0000313" key="7">
    <source>
        <dbReference type="EMBL" id="RIP36021.1"/>
    </source>
</evidence>
<name>A0A3A0W4B4_STAGA</name>
<evidence type="ECO:0000256" key="3">
    <source>
        <dbReference type="ARBA" id="ARBA00022679"/>
    </source>
</evidence>
<reference evidence="7 8" key="1">
    <citation type="journal article" date="2016" name="Front. Microbiol.">
        <title>Comprehensive Phylogenetic Analysis of Bovine Non-aureus Staphylococci Species Based on Whole-Genome Sequencing.</title>
        <authorList>
            <person name="Naushad S."/>
            <person name="Barkema H.W."/>
            <person name="Luby C."/>
            <person name="Condas L.A."/>
            <person name="Nobrega D.B."/>
            <person name="Carson D.A."/>
            <person name="De Buck J."/>
        </authorList>
    </citation>
    <scope>NUCLEOTIDE SEQUENCE [LARGE SCALE GENOMIC DNA]</scope>
    <source>
        <strain evidence="7 8">SNUC 4781</strain>
    </source>
</reference>
<gene>
    <name evidence="7" type="ORF">BUZ14_05045</name>
</gene>
<dbReference type="EC" id="2.4.1.187" evidence="6"/>
<evidence type="ECO:0000256" key="6">
    <source>
        <dbReference type="HAMAP-Rule" id="MF_02070"/>
    </source>
</evidence>
<dbReference type="GO" id="GO:0047244">
    <property type="term" value="F:N-acetylglucosaminyldiphosphoundecaprenol N-acetyl-beta-D-mannosaminyltransferase activity"/>
    <property type="evidence" value="ECO:0007669"/>
    <property type="project" value="UniProtKB-UniRule"/>
</dbReference>
<dbReference type="UniPathway" id="UPA00632"/>
<dbReference type="InterPro" id="IPR053391">
    <property type="entry name" value="TAB_Glycosyltransferase"/>
</dbReference>
<dbReference type="Pfam" id="PF03808">
    <property type="entry name" value="Glyco_tran_WecG"/>
    <property type="match status" value="1"/>
</dbReference>
<dbReference type="PANTHER" id="PTHR34136">
    <property type="match status" value="1"/>
</dbReference>
<keyword evidence="5 6" id="KW-0961">Cell wall biogenesis/degradation</keyword>
<dbReference type="GO" id="GO:0071555">
    <property type="term" value="P:cell wall organization"/>
    <property type="evidence" value="ECO:0007669"/>
    <property type="project" value="UniProtKB-KW"/>
</dbReference>
<comment type="caution">
    <text evidence="7">The sequence shown here is derived from an EMBL/GenBank/DDBJ whole genome shotgun (WGS) entry which is preliminary data.</text>
</comment>
<dbReference type="HAMAP" id="MF_02070">
    <property type="entry name" value="TagA_TarA"/>
    <property type="match status" value="1"/>
</dbReference>
<dbReference type="OrthoDB" id="9771846at2"/>
<dbReference type="GO" id="GO:0019350">
    <property type="term" value="P:teichoic acid biosynthetic process"/>
    <property type="evidence" value="ECO:0007669"/>
    <property type="project" value="UniProtKB-UniRule"/>
</dbReference>